<accession>A0A1D2NJJ7</accession>
<feature type="compositionally biased region" description="Low complexity" evidence="1">
    <location>
        <begin position="128"/>
        <end position="140"/>
    </location>
</feature>
<dbReference type="AlphaFoldDB" id="A0A1D2NJJ7"/>
<comment type="caution">
    <text evidence="2">The sequence shown here is derived from an EMBL/GenBank/DDBJ whole genome shotgun (WGS) entry which is preliminary data.</text>
</comment>
<dbReference type="EMBL" id="LJIJ01000023">
    <property type="protein sequence ID" value="ODN05399.1"/>
    <property type="molecule type" value="Genomic_DNA"/>
</dbReference>
<reference evidence="2 3" key="1">
    <citation type="journal article" date="2016" name="Genome Biol. Evol.">
        <title>Gene Family Evolution Reflects Adaptation to Soil Environmental Stressors in the Genome of the Collembolan Orchesella cincta.</title>
        <authorList>
            <person name="Faddeeva-Vakhrusheva A."/>
            <person name="Derks M.F."/>
            <person name="Anvar S.Y."/>
            <person name="Agamennone V."/>
            <person name="Suring W."/>
            <person name="Smit S."/>
            <person name="van Straalen N.M."/>
            <person name="Roelofs D."/>
        </authorList>
    </citation>
    <scope>NUCLEOTIDE SEQUENCE [LARGE SCALE GENOMIC DNA]</scope>
    <source>
        <tissue evidence="2">Mixed pool</tissue>
    </source>
</reference>
<dbReference type="Proteomes" id="UP000094527">
    <property type="component" value="Unassembled WGS sequence"/>
</dbReference>
<proteinExistence type="predicted"/>
<feature type="compositionally biased region" description="Basic and acidic residues" evidence="1">
    <location>
        <begin position="160"/>
        <end position="169"/>
    </location>
</feature>
<feature type="region of interest" description="Disordered" evidence="1">
    <location>
        <begin position="101"/>
        <end position="184"/>
    </location>
</feature>
<protein>
    <submittedName>
        <fullName evidence="2">Uncharacterized protein</fullName>
    </submittedName>
</protein>
<evidence type="ECO:0000313" key="2">
    <source>
        <dbReference type="EMBL" id="ODN05399.1"/>
    </source>
</evidence>
<evidence type="ECO:0000313" key="3">
    <source>
        <dbReference type="Proteomes" id="UP000094527"/>
    </source>
</evidence>
<evidence type="ECO:0000256" key="1">
    <source>
        <dbReference type="SAM" id="MobiDB-lite"/>
    </source>
</evidence>
<feature type="compositionally biased region" description="Basic and acidic residues" evidence="1">
    <location>
        <begin position="101"/>
        <end position="115"/>
    </location>
</feature>
<organism evidence="2 3">
    <name type="scientific">Orchesella cincta</name>
    <name type="common">Springtail</name>
    <name type="synonym">Podura cincta</name>
    <dbReference type="NCBI Taxonomy" id="48709"/>
    <lineage>
        <taxon>Eukaryota</taxon>
        <taxon>Metazoa</taxon>
        <taxon>Ecdysozoa</taxon>
        <taxon>Arthropoda</taxon>
        <taxon>Hexapoda</taxon>
        <taxon>Collembola</taxon>
        <taxon>Entomobryomorpha</taxon>
        <taxon>Entomobryoidea</taxon>
        <taxon>Orchesellidae</taxon>
        <taxon>Orchesellinae</taxon>
        <taxon>Orchesella</taxon>
    </lineage>
</organism>
<feature type="compositionally biased region" description="Basic and acidic residues" evidence="1">
    <location>
        <begin position="264"/>
        <end position="277"/>
    </location>
</feature>
<gene>
    <name evidence="2" type="ORF">Ocin01_01277</name>
</gene>
<name>A0A1D2NJJ7_ORCCI</name>
<keyword evidence="3" id="KW-1185">Reference proteome</keyword>
<sequence>MALPTSKRPKEVEEELQEELEAKRREKLIVRVNPYTLFFEAMKTWYNDLSRKEKARLTPTRLKRRAVAYCYPRKMIYDKLPHDWVKRLQCECGLKFKVKTKKEPEEEIKNRNHSDSEDDSFPSSRPVSQLSMESSSSNSSMFVMLDPITGKPTEEIPPPKCKDHVDGPAKKKPKRDIKKFRDLTSEPPPPEWLRAYSKGTILPRVLKRFSTEETNYIFWDYTPALQVLNGQQEKLIFKPTPAPRINIELSEIKGPTPKPTLYKHSSEDNDHWSNDIL</sequence>
<feature type="region of interest" description="Disordered" evidence="1">
    <location>
        <begin position="252"/>
        <end position="277"/>
    </location>
</feature>